<evidence type="ECO:0000256" key="4">
    <source>
        <dbReference type="ARBA" id="ARBA00022801"/>
    </source>
</evidence>
<keyword evidence="6" id="KW-0456">Lyase</keyword>
<dbReference type="GO" id="GO:0007004">
    <property type="term" value="P:telomere maintenance via telomerase"/>
    <property type="evidence" value="ECO:0007669"/>
    <property type="project" value="EnsemblFungi"/>
</dbReference>
<dbReference type="PANTHER" id="PTHR10242">
    <property type="entry name" value="8-OXOGUANINE DNA GLYCOSYLASE"/>
    <property type="match status" value="1"/>
</dbReference>
<comment type="similarity">
    <text evidence="1">Belongs to the type-1 OGG1 family.</text>
</comment>
<dbReference type="GO" id="GO:0006285">
    <property type="term" value="P:base-excision repair, AP site formation"/>
    <property type="evidence" value="ECO:0007669"/>
    <property type="project" value="EnsemblFungi"/>
</dbReference>
<evidence type="ECO:0000313" key="11">
    <source>
        <dbReference type="EMBL" id="CCH61517.1"/>
    </source>
</evidence>
<keyword evidence="4" id="KW-0378">Hydrolase</keyword>
<comment type="catalytic activity">
    <reaction evidence="9">
        <text>2'-deoxyribonucleotide-(2'-deoxyribose 5'-phosphate)-2'-deoxyribonucleotide-DNA = a 3'-end 2'-deoxyribonucleotide-(2,3-dehydro-2,3-deoxyribose 5'-phosphate)-DNA + a 5'-end 5'-phospho-2'-deoxyribonucleoside-DNA + H(+)</text>
        <dbReference type="Rhea" id="RHEA:66592"/>
        <dbReference type="Rhea" id="RHEA-COMP:13180"/>
        <dbReference type="Rhea" id="RHEA-COMP:16897"/>
        <dbReference type="Rhea" id="RHEA-COMP:17067"/>
        <dbReference type="ChEBI" id="CHEBI:15378"/>
        <dbReference type="ChEBI" id="CHEBI:136412"/>
        <dbReference type="ChEBI" id="CHEBI:157695"/>
        <dbReference type="ChEBI" id="CHEBI:167181"/>
        <dbReference type="EC" id="4.2.99.18"/>
    </reaction>
</comment>
<dbReference type="GO" id="GO:0034039">
    <property type="term" value="F:8-oxo-7,8-dihydroguanine DNA N-glycosylase activity"/>
    <property type="evidence" value="ECO:0007669"/>
    <property type="project" value="TreeGrafter"/>
</dbReference>
<keyword evidence="7" id="KW-0511">Multifunctional enzyme</keyword>
<gene>
    <name evidence="11" type="primary">TBLA0E04650</name>
    <name evidence="11" type="ORF">TBLA_0E04650</name>
</gene>
<evidence type="ECO:0000313" key="12">
    <source>
        <dbReference type="Proteomes" id="UP000002866"/>
    </source>
</evidence>
<dbReference type="FunCoup" id="I2H565">
    <property type="interactions" value="645"/>
</dbReference>
<dbReference type="InterPro" id="IPR052054">
    <property type="entry name" value="Oxidative_DNA_repair_enzyme"/>
</dbReference>
<keyword evidence="12" id="KW-1185">Reference proteome</keyword>
<dbReference type="GO" id="GO:0003684">
    <property type="term" value="F:damaged DNA binding"/>
    <property type="evidence" value="ECO:0007669"/>
    <property type="project" value="InterPro"/>
</dbReference>
<proteinExistence type="inferred from homology"/>
<sequence>MNEYRGFFNICRRSLQLENVLQTGQAFRWVLDSESGWYTNTLKLYPLTPEFQIIRLKQNDSKLEYHLESSIKLESREIHNWIKQYFRMEVDVEKLCEEQWLPNDSTFKGKNLRGVRVLQQEPWETLISFICSSNNNIPRISQMCQKLSSHYGNLLNKHEFSNYYSFPTSEELCDRASVESLRSLGFGYRARYIIETAKLLVQQKKIVGIINDTEYFQYISNLYKNDYLQIREHLMGYSGVGPKVADCVCLMGFHMDDIVPIDVHIGRVAKRDYKFVASKKELAILRDTYSTMKLTKKKINYELELIRLMFKELWGPYAGWAEGILFFREISTPTTLAPISKESKKKRLFADTLYDPKNALKEPNRRQNKYIKTEV</sequence>
<dbReference type="Gene3D" id="3.30.310.40">
    <property type="match status" value="1"/>
</dbReference>
<dbReference type="eggNOG" id="KOG2875">
    <property type="taxonomic scope" value="Eukaryota"/>
</dbReference>
<feature type="domain" description="HhH-GPD" evidence="10">
    <location>
        <begin position="131"/>
        <end position="297"/>
    </location>
</feature>
<dbReference type="GeneID" id="14496590"/>
<dbReference type="GO" id="GO:0140078">
    <property type="term" value="F:class I DNA-(apurinic or apyrimidinic site) endonuclease activity"/>
    <property type="evidence" value="ECO:0007669"/>
    <property type="project" value="UniProtKB-EC"/>
</dbReference>
<keyword evidence="3" id="KW-0227">DNA damage</keyword>
<evidence type="ECO:0000256" key="1">
    <source>
        <dbReference type="ARBA" id="ARBA00010679"/>
    </source>
</evidence>
<dbReference type="RefSeq" id="XP_004181036.1">
    <property type="nucleotide sequence ID" value="XM_004180988.1"/>
</dbReference>
<evidence type="ECO:0000256" key="5">
    <source>
        <dbReference type="ARBA" id="ARBA00023204"/>
    </source>
</evidence>
<dbReference type="EMBL" id="HE806320">
    <property type="protein sequence ID" value="CCH61517.1"/>
    <property type="molecule type" value="Genomic_DNA"/>
</dbReference>
<keyword evidence="8" id="KW-0326">Glycosidase</keyword>
<dbReference type="CDD" id="cd00056">
    <property type="entry name" value="ENDO3c"/>
    <property type="match status" value="1"/>
</dbReference>
<accession>I2H565</accession>
<evidence type="ECO:0000256" key="6">
    <source>
        <dbReference type="ARBA" id="ARBA00023239"/>
    </source>
</evidence>
<dbReference type="GO" id="GO:0005739">
    <property type="term" value="C:mitochondrion"/>
    <property type="evidence" value="ECO:0007669"/>
    <property type="project" value="EnsemblFungi"/>
</dbReference>
<evidence type="ECO:0000256" key="8">
    <source>
        <dbReference type="ARBA" id="ARBA00023295"/>
    </source>
</evidence>
<dbReference type="InterPro" id="IPR011257">
    <property type="entry name" value="DNA_glycosylase"/>
</dbReference>
<dbReference type="Gene3D" id="1.10.340.30">
    <property type="entry name" value="Hypothetical protein, domain 2"/>
    <property type="match status" value="1"/>
</dbReference>
<dbReference type="Pfam" id="PF07934">
    <property type="entry name" value="OGG_N"/>
    <property type="match status" value="1"/>
</dbReference>
<organism evidence="11 12">
    <name type="scientific">Henningerozyma blattae (strain ATCC 34711 / CBS 6284 / DSM 70876 / NBRC 10599 / NRRL Y-10934 / UCD 77-7)</name>
    <name type="common">Yeast</name>
    <name type="synonym">Tetrapisispora blattae</name>
    <dbReference type="NCBI Taxonomy" id="1071380"/>
    <lineage>
        <taxon>Eukaryota</taxon>
        <taxon>Fungi</taxon>
        <taxon>Dikarya</taxon>
        <taxon>Ascomycota</taxon>
        <taxon>Saccharomycotina</taxon>
        <taxon>Saccharomycetes</taxon>
        <taxon>Saccharomycetales</taxon>
        <taxon>Saccharomycetaceae</taxon>
        <taxon>Henningerozyma</taxon>
    </lineage>
</organism>
<dbReference type="Gene3D" id="1.10.1670.10">
    <property type="entry name" value="Helix-hairpin-Helix base-excision DNA repair enzymes (C-terminal)"/>
    <property type="match status" value="1"/>
</dbReference>
<dbReference type="HOGENOM" id="CLU_027543_3_1_1"/>
<dbReference type="Pfam" id="PF00730">
    <property type="entry name" value="HhH-GPD"/>
    <property type="match status" value="1"/>
</dbReference>
<dbReference type="KEGG" id="tbl:TBLA_0E04650"/>
<dbReference type="Proteomes" id="UP000002866">
    <property type="component" value="Chromosome 5"/>
</dbReference>
<dbReference type="OrthoDB" id="238681at2759"/>
<evidence type="ECO:0000256" key="2">
    <source>
        <dbReference type="ARBA" id="ARBA00012720"/>
    </source>
</evidence>
<dbReference type="InterPro" id="IPR012904">
    <property type="entry name" value="OGG_N"/>
</dbReference>
<evidence type="ECO:0000256" key="3">
    <source>
        <dbReference type="ARBA" id="ARBA00022763"/>
    </source>
</evidence>
<protein>
    <recommendedName>
        <fullName evidence="2">DNA-(apurinic or apyrimidinic site) lyase</fullName>
        <ecNumber evidence="2">4.2.99.18</ecNumber>
    </recommendedName>
</protein>
<dbReference type="PANTHER" id="PTHR10242:SF2">
    <property type="entry name" value="N-GLYCOSYLASE_DNA LYASE"/>
    <property type="match status" value="1"/>
</dbReference>
<dbReference type="GO" id="GO:0005634">
    <property type="term" value="C:nucleus"/>
    <property type="evidence" value="ECO:0007669"/>
    <property type="project" value="EnsemblFungi"/>
</dbReference>
<dbReference type="GO" id="GO:0070987">
    <property type="term" value="P:error-free translesion synthesis"/>
    <property type="evidence" value="ECO:0007669"/>
    <property type="project" value="EnsemblFungi"/>
</dbReference>
<evidence type="ECO:0000256" key="7">
    <source>
        <dbReference type="ARBA" id="ARBA00023268"/>
    </source>
</evidence>
<evidence type="ECO:0000256" key="9">
    <source>
        <dbReference type="ARBA" id="ARBA00044632"/>
    </source>
</evidence>
<dbReference type="SUPFAM" id="SSF48150">
    <property type="entry name" value="DNA-glycosylase"/>
    <property type="match status" value="1"/>
</dbReference>
<dbReference type="InterPro" id="IPR023170">
    <property type="entry name" value="HhH_base_excis_C"/>
</dbReference>
<dbReference type="AlphaFoldDB" id="I2H565"/>
<dbReference type="STRING" id="1071380.I2H565"/>
<dbReference type="SUPFAM" id="SSF55945">
    <property type="entry name" value="TATA-box binding protein-like"/>
    <property type="match status" value="1"/>
</dbReference>
<dbReference type="InParanoid" id="I2H565"/>
<name>I2H565_HENB6</name>
<reference evidence="11 12" key="1">
    <citation type="journal article" date="2011" name="Proc. Natl. Acad. Sci. U.S.A.">
        <title>Evolutionary erosion of yeast sex chromosomes by mating-type switching accidents.</title>
        <authorList>
            <person name="Gordon J.L."/>
            <person name="Armisen D."/>
            <person name="Proux-Wera E."/>
            <person name="Oheigeartaigh S.S."/>
            <person name="Byrne K.P."/>
            <person name="Wolfe K.H."/>
        </authorList>
    </citation>
    <scope>NUCLEOTIDE SEQUENCE [LARGE SCALE GENOMIC DNA]</scope>
    <source>
        <strain evidence="12">ATCC 34711 / CBS 6284 / DSM 70876 / NBRC 10599 / NRRL Y-10934 / UCD 77-7</strain>
    </source>
</reference>
<dbReference type="EC" id="4.2.99.18" evidence="2"/>
<dbReference type="OMA" id="ITKMCHS"/>
<keyword evidence="5" id="KW-0234">DNA repair</keyword>
<dbReference type="SMART" id="SM00478">
    <property type="entry name" value="ENDO3c"/>
    <property type="match status" value="1"/>
</dbReference>
<evidence type="ECO:0000259" key="10">
    <source>
        <dbReference type="SMART" id="SM00478"/>
    </source>
</evidence>
<dbReference type="GO" id="GO:0006289">
    <property type="term" value="P:nucleotide-excision repair"/>
    <property type="evidence" value="ECO:0007669"/>
    <property type="project" value="InterPro"/>
</dbReference>
<dbReference type="InterPro" id="IPR003265">
    <property type="entry name" value="HhH-GPD_domain"/>
</dbReference>